<dbReference type="PANTHER" id="PTHR45616">
    <property type="entry name" value="GATA-TYPE DOMAIN-CONTAINING PROTEIN"/>
    <property type="match status" value="1"/>
</dbReference>
<evidence type="ECO:0000256" key="4">
    <source>
        <dbReference type="SAM" id="Coils"/>
    </source>
</evidence>
<evidence type="ECO:0000256" key="2">
    <source>
        <dbReference type="ARBA" id="ARBA00023054"/>
    </source>
</evidence>
<reference evidence="6" key="1">
    <citation type="journal article" date="2010" name="Science">
        <title>The genome of the Western clawed frog Xenopus tropicalis.</title>
        <authorList>
            <person name="Hellsten U."/>
            <person name="Harland R.M."/>
            <person name="Gilchrist M.J."/>
            <person name="Hendrix D."/>
            <person name="Jurka J."/>
            <person name="Kapitonov V."/>
            <person name="Ovcharenko I."/>
            <person name="Putnam N.H."/>
            <person name="Shu S."/>
            <person name="Taher L."/>
            <person name="Blitz I.L."/>
            <person name="Blumberg B."/>
            <person name="Dichmann D.S."/>
            <person name="Dubchak I."/>
            <person name="Amaya E."/>
            <person name="Detter J.C."/>
            <person name="Fletcher R."/>
            <person name="Gerhard D.S."/>
            <person name="Goodstein D."/>
            <person name="Graves T."/>
            <person name="Grigoriev I.V."/>
            <person name="Grimwood J."/>
            <person name="Kawashima T."/>
            <person name="Lindquist E."/>
            <person name="Lucas S.M."/>
            <person name="Mead P.E."/>
            <person name="Mitros T."/>
            <person name="Ogino H."/>
            <person name="Ohta Y."/>
            <person name="Poliakov A.V."/>
            <person name="Pollet N."/>
            <person name="Robert J."/>
            <person name="Salamov A."/>
            <person name="Sater A.K."/>
            <person name="Schmutz J."/>
            <person name="Terry A."/>
            <person name="Vize P.D."/>
            <person name="Warren W.C."/>
            <person name="Wells D."/>
            <person name="Wills A."/>
            <person name="Wilson R.K."/>
            <person name="Zimmerman L.B."/>
            <person name="Zorn A.M."/>
            <person name="Grainger R."/>
            <person name="Grammer T."/>
            <person name="Khokha M.K."/>
            <person name="Richardson P.M."/>
            <person name="Rokhsar D.S."/>
        </authorList>
    </citation>
    <scope>NUCLEOTIDE SEQUENCE [LARGE SCALE GENOMIC DNA]</scope>
    <source>
        <strain evidence="6">Nigerian</strain>
    </source>
</reference>
<dbReference type="SUPFAM" id="SSF64593">
    <property type="entry name" value="Intermediate filament protein, coiled coil region"/>
    <property type="match status" value="2"/>
</dbReference>
<dbReference type="PROSITE" id="PS51842">
    <property type="entry name" value="IF_ROD_2"/>
    <property type="match status" value="1"/>
</dbReference>
<evidence type="ECO:0000256" key="3">
    <source>
        <dbReference type="RuleBase" id="RU000685"/>
    </source>
</evidence>
<feature type="coiled-coil region" evidence="4">
    <location>
        <begin position="135"/>
        <end position="197"/>
    </location>
</feature>
<sequence>MASKIFVVPPSIKGVPFAQGVPDQPPKTAYQTSEIIAEQSTGDKWDKESDVLNAIRKEETDQIKSLNNKFASVIDKVQLLEQHNCVLRTKWNILQAQGIKHENSVPQLPFKDYINALQRQLDQLGNDKLHSDSKLRQIEKIVNDFRRKYEEEVNKHIALKDTFAELKRDADAGYIDKAELEAKIQFLTHEINTLRVVYEEELTQMQAQTSDIVVSLSIDNNRHLDLDSVIALVKAQFEEIISFSHKEESLYQTKYEKLQGQSRTDGDELRKSKVESSELNHMIKRLNSEINILKNQCAKLQMTIAETEQHGEVTLKGAKQQSQDLKAALQKAKQDMARQMMELQELINAKLALDIEIATYRKLLEVEENNFTRKNAEMVNACKYHLQLPCLYTVYI</sequence>
<dbReference type="InterPro" id="IPR018039">
    <property type="entry name" value="IF_conserved"/>
</dbReference>
<keyword evidence="1 3" id="KW-0403">Intermediate filament</keyword>
<accession>A0A803J4L8</accession>
<name>A0A803J4L8_XENTR</name>
<dbReference type="Gene3D" id="1.20.5.1160">
    <property type="entry name" value="Vasodilator-stimulated phosphoprotein"/>
    <property type="match status" value="1"/>
</dbReference>
<dbReference type="GO" id="GO:0045095">
    <property type="term" value="C:keratin filament"/>
    <property type="evidence" value="ECO:0007669"/>
    <property type="project" value="InterPro"/>
</dbReference>
<dbReference type="InterPro" id="IPR039008">
    <property type="entry name" value="IF_rod_dom"/>
</dbReference>
<dbReference type="PRINTS" id="PR01276">
    <property type="entry name" value="TYPE2KERATIN"/>
</dbReference>
<evidence type="ECO:0000259" key="5">
    <source>
        <dbReference type="PROSITE" id="PS51842"/>
    </source>
</evidence>
<dbReference type="Gene3D" id="1.20.5.500">
    <property type="entry name" value="Single helix bin"/>
    <property type="match status" value="1"/>
</dbReference>
<dbReference type="PANTHER" id="PTHR45616:SF67">
    <property type="entry name" value="KERATIN 6B"/>
    <property type="match status" value="1"/>
</dbReference>
<evidence type="ECO:0000256" key="1">
    <source>
        <dbReference type="ARBA" id="ARBA00022754"/>
    </source>
</evidence>
<dbReference type="GeneTree" id="ENSGT00940000155862"/>
<evidence type="ECO:0000313" key="6">
    <source>
        <dbReference type="Ensembl" id="ENSXETP00000102789"/>
    </source>
</evidence>
<dbReference type="FunFam" id="1.20.5.1160:FF:000001">
    <property type="entry name" value="Keratin type II"/>
    <property type="match status" value="1"/>
</dbReference>
<gene>
    <name evidence="6" type="primary">krt6b</name>
</gene>
<dbReference type="Pfam" id="PF00038">
    <property type="entry name" value="Filament"/>
    <property type="match status" value="1"/>
</dbReference>
<dbReference type="InParanoid" id="A0A803J4L8"/>
<feature type="coiled-coil region" evidence="4">
    <location>
        <begin position="269"/>
        <end position="349"/>
    </location>
</feature>
<proteinExistence type="inferred from homology"/>
<keyword evidence="2 4" id="KW-0175">Coiled coil</keyword>
<dbReference type="PROSITE" id="PS00226">
    <property type="entry name" value="IF_ROD_1"/>
    <property type="match status" value="1"/>
</dbReference>
<dbReference type="SMART" id="SM01391">
    <property type="entry name" value="Filament"/>
    <property type="match status" value="1"/>
</dbReference>
<dbReference type="FunFam" id="1.20.5.170:FF:000004">
    <property type="entry name" value="Keratin, type II cytoskeletal 5"/>
    <property type="match status" value="1"/>
</dbReference>
<dbReference type="AlphaFoldDB" id="A0A803J4L8"/>
<dbReference type="InterPro" id="IPR003054">
    <property type="entry name" value="Keratin_II"/>
</dbReference>
<dbReference type="Ensembl" id="ENSXETT00000106762">
    <property type="protein sequence ID" value="ENSXETP00000102789"/>
    <property type="gene ID" value="ENSXETG00000048037"/>
</dbReference>
<comment type="similarity">
    <text evidence="3">Belongs to the intermediate filament family.</text>
</comment>
<dbReference type="Gene3D" id="1.20.5.170">
    <property type="match status" value="1"/>
</dbReference>
<reference evidence="6" key="2">
    <citation type="submission" date="2021-03" db="UniProtKB">
        <authorList>
            <consortium name="Ensembl"/>
        </authorList>
    </citation>
    <scope>IDENTIFICATION</scope>
</reference>
<feature type="domain" description="IF rod" evidence="5">
    <location>
        <begin position="59"/>
        <end position="371"/>
    </location>
</feature>
<protein>
    <submittedName>
        <fullName evidence="6">Keratin 6B</fullName>
    </submittedName>
</protein>
<organism evidence="6">
    <name type="scientific">Xenopus tropicalis</name>
    <name type="common">Western clawed frog</name>
    <name type="synonym">Silurana tropicalis</name>
    <dbReference type="NCBI Taxonomy" id="8364"/>
    <lineage>
        <taxon>Eukaryota</taxon>
        <taxon>Metazoa</taxon>
        <taxon>Chordata</taxon>
        <taxon>Craniata</taxon>
        <taxon>Vertebrata</taxon>
        <taxon>Euteleostomi</taxon>
        <taxon>Amphibia</taxon>
        <taxon>Batrachia</taxon>
        <taxon>Anura</taxon>
        <taxon>Pipoidea</taxon>
        <taxon>Pipidae</taxon>
        <taxon>Xenopodinae</taxon>
        <taxon>Xenopus</taxon>
        <taxon>Silurana</taxon>
    </lineage>
</organism>